<evidence type="ECO:0000256" key="7">
    <source>
        <dbReference type="ARBA" id="ARBA00022692"/>
    </source>
</evidence>
<keyword evidence="5" id="KW-0964">Secreted</keyword>
<dbReference type="SMART" id="SM00747">
    <property type="entry name" value="CFEM"/>
    <property type="match status" value="1"/>
</dbReference>
<feature type="transmembrane region" description="Helical" evidence="15">
    <location>
        <begin position="255"/>
        <end position="275"/>
    </location>
</feature>
<dbReference type="STRING" id="1745343.A0A2J6QDQ9"/>
<dbReference type="EMBL" id="KZ613473">
    <property type="protein sequence ID" value="PMD24396.1"/>
    <property type="molecule type" value="Genomic_DNA"/>
</dbReference>
<accession>A0A2J6QDQ9</accession>
<dbReference type="Pfam" id="PF20684">
    <property type="entry name" value="Fung_rhodopsin"/>
    <property type="match status" value="1"/>
</dbReference>
<evidence type="ECO:0000256" key="12">
    <source>
        <dbReference type="ARBA" id="ARBA00023288"/>
    </source>
</evidence>
<dbReference type="PROSITE" id="PS52012">
    <property type="entry name" value="CFEM"/>
    <property type="match status" value="1"/>
</dbReference>
<feature type="domain" description="CFEM" evidence="17">
    <location>
        <begin position="4"/>
        <end position="115"/>
    </location>
</feature>
<evidence type="ECO:0000256" key="3">
    <source>
        <dbReference type="ARBA" id="ARBA00004613"/>
    </source>
</evidence>
<evidence type="ECO:0000259" key="17">
    <source>
        <dbReference type="PROSITE" id="PS52012"/>
    </source>
</evidence>
<evidence type="ECO:0000256" key="1">
    <source>
        <dbReference type="ARBA" id="ARBA00004141"/>
    </source>
</evidence>
<feature type="transmembrane region" description="Helical" evidence="15">
    <location>
        <begin position="217"/>
        <end position="243"/>
    </location>
</feature>
<dbReference type="OrthoDB" id="5329176at2759"/>
<feature type="transmembrane region" description="Helical" evidence="15">
    <location>
        <begin position="102"/>
        <end position="123"/>
    </location>
</feature>
<keyword evidence="8 16" id="KW-0732">Signal</keyword>
<evidence type="ECO:0000256" key="5">
    <source>
        <dbReference type="ARBA" id="ARBA00022525"/>
    </source>
</evidence>
<feature type="transmembrane region" description="Helical" evidence="15">
    <location>
        <begin position="135"/>
        <end position="155"/>
    </location>
</feature>
<organism evidence="18 19">
    <name type="scientific">Hyaloscypha hepaticicola</name>
    <dbReference type="NCBI Taxonomy" id="2082293"/>
    <lineage>
        <taxon>Eukaryota</taxon>
        <taxon>Fungi</taxon>
        <taxon>Dikarya</taxon>
        <taxon>Ascomycota</taxon>
        <taxon>Pezizomycotina</taxon>
        <taxon>Leotiomycetes</taxon>
        <taxon>Helotiales</taxon>
        <taxon>Hyaloscyphaceae</taxon>
        <taxon>Hyaloscypha</taxon>
    </lineage>
</organism>
<keyword evidence="10 15" id="KW-0472">Membrane</keyword>
<comment type="subcellular location">
    <subcellularLocation>
        <location evidence="2">Membrane</location>
        <topology evidence="2">Lipid-anchor</topology>
        <topology evidence="2">GPI-anchor</topology>
    </subcellularLocation>
    <subcellularLocation>
        <location evidence="1">Membrane</location>
        <topology evidence="1">Multi-pass membrane protein</topology>
    </subcellularLocation>
    <subcellularLocation>
        <location evidence="3">Secreted</location>
    </subcellularLocation>
</comment>
<comment type="similarity">
    <text evidence="13">Belongs to the SAT4 family.</text>
</comment>
<dbReference type="InterPro" id="IPR049326">
    <property type="entry name" value="Rhodopsin_dom_fungi"/>
</dbReference>
<evidence type="ECO:0000256" key="10">
    <source>
        <dbReference type="ARBA" id="ARBA00023136"/>
    </source>
</evidence>
<keyword evidence="12" id="KW-0449">Lipoprotein</keyword>
<sequence>MCALRVFVTAILVAGAVAQTNLSEALLEIPKCATNCAVAQLIDSQCELTNFQQCLCSNTTLQSQVAGCAFYNCSIPDQEVTASIFQEIVCKGFPVPSRSGEVIRTCTIVSAIAFPIVILRYLSRRVISTYIWWDDWFALIAVLLMIPGTTILTFISTKGFGKHFWDIPPSNYILLRKLYYVTQINYALTQNLAKFSILFLYLRIFPDCNFRLTTKLALAWIFCRVFAFEIALIFQCVPVAAVWDLTIKGKCINSQAIVFAGAGFSIAEDIMLMLLPASEIKGLSLSLKKKITCIFIFALGSFACITSIVRLKFAFEYGRSIDLTWDNIDLVKWSIIETHAGLICACLFTLKPLFVKYIPSLLSTESKTPVHPDAAWSLNLFSTLQSRQGGDHTLAESLHSVDPHA</sequence>
<feature type="transmembrane region" description="Helical" evidence="15">
    <location>
        <begin position="184"/>
        <end position="205"/>
    </location>
</feature>
<evidence type="ECO:0000256" key="14">
    <source>
        <dbReference type="PROSITE-ProRule" id="PRU01356"/>
    </source>
</evidence>
<evidence type="ECO:0000313" key="19">
    <source>
        <dbReference type="Proteomes" id="UP000235672"/>
    </source>
</evidence>
<evidence type="ECO:0000313" key="18">
    <source>
        <dbReference type="EMBL" id="PMD24396.1"/>
    </source>
</evidence>
<dbReference type="InterPro" id="IPR008427">
    <property type="entry name" value="Extracellular_membr_CFEM_dom"/>
</dbReference>
<keyword evidence="9 15" id="KW-1133">Transmembrane helix</keyword>
<dbReference type="Proteomes" id="UP000235672">
    <property type="component" value="Unassembled WGS sequence"/>
</dbReference>
<comment type="caution">
    <text evidence="14">Lacks conserved residue(s) required for the propagation of feature annotation.</text>
</comment>
<evidence type="ECO:0000256" key="4">
    <source>
        <dbReference type="ARBA" id="ARBA00010031"/>
    </source>
</evidence>
<reference evidence="18 19" key="1">
    <citation type="submission" date="2016-05" db="EMBL/GenBank/DDBJ databases">
        <title>A degradative enzymes factory behind the ericoid mycorrhizal symbiosis.</title>
        <authorList>
            <consortium name="DOE Joint Genome Institute"/>
            <person name="Martino E."/>
            <person name="Morin E."/>
            <person name="Grelet G."/>
            <person name="Kuo A."/>
            <person name="Kohler A."/>
            <person name="Daghino S."/>
            <person name="Barry K."/>
            <person name="Choi C."/>
            <person name="Cichocki N."/>
            <person name="Clum A."/>
            <person name="Copeland A."/>
            <person name="Hainaut M."/>
            <person name="Haridas S."/>
            <person name="Labutti K."/>
            <person name="Lindquist E."/>
            <person name="Lipzen A."/>
            <person name="Khouja H.-R."/>
            <person name="Murat C."/>
            <person name="Ohm R."/>
            <person name="Olson A."/>
            <person name="Spatafora J."/>
            <person name="Veneault-Fourrey C."/>
            <person name="Henrissat B."/>
            <person name="Grigoriev I."/>
            <person name="Martin F."/>
            <person name="Perotto S."/>
        </authorList>
    </citation>
    <scope>NUCLEOTIDE SEQUENCE [LARGE SCALE GENOMIC DNA]</scope>
    <source>
        <strain evidence="18 19">UAMH 7357</strain>
    </source>
</reference>
<dbReference type="PANTHER" id="PTHR33048:SF47">
    <property type="entry name" value="INTEGRAL MEMBRANE PROTEIN-RELATED"/>
    <property type="match status" value="1"/>
</dbReference>
<feature type="signal peptide" evidence="16">
    <location>
        <begin position="1"/>
        <end position="18"/>
    </location>
</feature>
<keyword evidence="6" id="KW-0325">Glycoprotein</keyword>
<name>A0A2J6QDQ9_9HELO</name>
<dbReference type="PANTHER" id="PTHR33048">
    <property type="entry name" value="PTH11-LIKE INTEGRAL MEMBRANE PROTEIN (AFU_ORTHOLOGUE AFUA_5G11245)"/>
    <property type="match status" value="1"/>
</dbReference>
<evidence type="ECO:0000256" key="16">
    <source>
        <dbReference type="SAM" id="SignalP"/>
    </source>
</evidence>
<dbReference type="Pfam" id="PF05730">
    <property type="entry name" value="CFEM"/>
    <property type="match status" value="1"/>
</dbReference>
<dbReference type="GO" id="GO:0005576">
    <property type="term" value="C:extracellular region"/>
    <property type="evidence" value="ECO:0007669"/>
    <property type="project" value="UniProtKB-SubCell"/>
</dbReference>
<evidence type="ECO:0000256" key="8">
    <source>
        <dbReference type="ARBA" id="ARBA00022729"/>
    </source>
</evidence>
<comment type="similarity">
    <text evidence="4">Belongs to the RBT5 family.</text>
</comment>
<keyword evidence="7 15" id="KW-0812">Transmembrane</keyword>
<evidence type="ECO:0000256" key="6">
    <source>
        <dbReference type="ARBA" id="ARBA00022622"/>
    </source>
</evidence>
<keyword evidence="19" id="KW-1185">Reference proteome</keyword>
<evidence type="ECO:0000256" key="11">
    <source>
        <dbReference type="ARBA" id="ARBA00023157"/>
    </source>
</evidence>
<protein>
    <recommendedName>
        <fullName evidence="17">CFEM domain-containing protein</fullName>
    </recommendedName>
</protein>
<evidence type="ECO:0000256" key="2">
    <source>
        <dbReference type="ARBA" id="ARBA00004589"/>
    </source>
</evidence>
<feature type="transmembrane region" description="Helical" evidence="15">
    <location>
        <begin position="331"/>
        <end position="350"/>
    </location>
</feature>
<keyword evidence="11" id="KW-1015">Disulfide bond</keyword>
<proteinExistence type="inferred from homology"/>
<dbReference type="AlphaFoldDB" id="A0A2J6QDQ9"/>
<gene>
    <name evidence="18" type="ORF">NA56DRAFT_746530</name>
</gene>
<feature type="transmembrane region" description="Helical" evidence="15">
    <location>
        <begin position="291"/>
        <end position="311"/>
    </location>
</feature>
<evidence type="ECO:0000256" key="13">
    <source>
        <dbReference type="ARBA" id="ARBA00038359"/>
    </source>
</evidence>
<evidence type="ECO:0000256" key="9">
    <source>
        <dbReference type="ARBA" id="ARBA00022989"/>
    </source>
</evidence>
<feature type="chain" id="PRO_5014319530" description="CFEM domain-containing protein" evidence="16">
    <location>
        <begin position="19"/>
        <end position="405"/>
    </location>
</feature>
<keyword evidence="6" id="KW-0336">GPI-anchor</keyword>
<evidence type="ECO:0000256" key="15">
    <source>
        <dbReference type="SAM" id="Phobius"/>
    </source>
</evidence>
<dbReference type="GO" id="GO:0098552">
    <property type="term" value="C:side of membrane"/>
    <property type="evidence" value="ECO:0007669"/>
    <property type="project" value="UniProtKB-KW"/>
</dbReference>
<dbReference type="InterPro" id="IPR052337">
    <property type="entry name" value="SAT4-like"/>
</dbReference>